<feature type="region of interest" description="Disordered" evidence="1">
    <location>
        <begin position="88"/>
        <end position="115"/>
    </location>
</feature>
<comment type="caution">
    <text evidence="2">The sequence shown here is derived from an EMBL/GenBank/DDBJ whole genome shotgun (WGS) entry which is preliminary data.</text>
</comment>
<reference evidence="2 3" key="1">
    <citation type="journal article" date="2021" name="bioRxiv">
        <title>Chromosome-scale and haplotype-resolved genome assembly of a tetraploid potato cultivar.</title>
        <authorList>
            <person name="Sun H."/>
            <person name="Jiao W.-B."/>
            <person name="Krause K."/>
            <person name="Campoy J.A."/>
            <person name="Goel M."/>
            <person name="Folz-Donahue K."/>
            <person name="Kukat C."/>
            <person name="Huettel B."/>
            <person name="Schneeberger K."/>
        </authorList>
    </citation>
    <scope>NUCLEOTIDE SEQUENCE [LARGE SCALE GENOMIC DNA]</scope>
    <source>
        <strain evidence="2">SolTubOtavaFocal</strain>
        <tissue evidence="2">Leaves</tissue>
    </source>
</reference>
<name>A0ABQ7VXN1_SOLTU</name>
<protein>
    <submittedName>
        <fullName evidence="2">Uncharacterized protein</fullName>
    </submittedName>
</protein>
<dbReference type="Proteomes" id="UP000826656">
    <property type="component" value="Unassembled WGS sequence"/>
</dbReference>
<gene>
    <name evidence="2" type="ORF">KY290_009725</name>
</gene>
<sequence length="115" mass="13189">MLSGQKNKGDNLCERVASLEQSMMEAIAFIRDEKLRRTQKNKKNKAVDGDYTTPTIDEDSASVDIDEILSLTIVNGDLVAVDGYFAEEVNEQEEEKMKEKEEEKKETREEKKKRS</sequence>
<evidence type="ECO:0000313" key="2">
    <source>
        <dbReference type="EMBL" id="KAH0772588.1"/>
    </source>
</evidence>
<dbReference type="EMBL" id="JAIVGD010000005">
    <property type="protein sequence ID" value="KAH0772588.1"/>
    <property type="molecule type" value="Genomic_DNA"/>
</dbReference>
<organism evidence="2 3">
    <name type="scientific">Solanum tuberosum</name>
    <name type="common">Potato</name>
    <dbReference type="NCBI Taxonomy" id="4113"/>
    <lineage>
        <taxon>Eukaryota</taxon>
        <taxon>Viridiplantae</taxon>
        <taxon>Streptophyta</taxon>
        <taxon>Embryophyta</taxon>
        <taxon>Tracheophyta</taxon>
        <taxon>Spermatophyta</taxon>
        <taxon>Magnoliopsida</taxon>
        <taxon>eudicotyledons</taxon>
        <taxon>Gunneridae</taxon>
        <taxon>Pentapetalae</taxon>
        <taxon>asterids</taxon>
        <taxon>lamiids</taxon>
        <taxon>Solanales</taxon>
        <taxon>Solanaceae</taxon>
        <taxon>Solanoideae</taxon>
        <taxon>Solaneae</taxon>
        <taxon>Solanum</taxon>
    </lineage>
</organism>
<keyword evidence="3" id="KW-1185">Reference proteome</keyword>
<proteinExistence type="predicted"/>
<feature type="compositionally biased region" description="Basic and acidic residues" evidence="1">
    <location>
        <begin position="95"/>
        <end position="115"/>
    </location>
</feature>
<evidence type="ECO:0000256" key="1">
    <source>
        <dbReference type="SAM" id="MobiDB-lite"/>
    </source>
</evidence>
<evidence type="ECO:0000313" key="3">
    <source>
        <dbReference type="Proteomes" id="UP000826656"/>
    </source>
</evidence>
<accession>A0ABQ7VXN1</accession>